<dbReference type="AlphaFoldDB" id="A0A6C0CLD7"/>
<dbReference type="EMBL" id="MN739429">
    <property type="protein sequence ID" value="QHT04464.1"/>
    <property type="molecule type" value="Genomic_DNA"/>
</dbReference>
<proteinExistence type="predicted"/>
<sequence>MSEDEIKIYHLTADYKKCTYQTEQWSNVLSNGKHVRFEVTNYFYWGTFEIELTNKEKEEILKKKSIIINDYAGVSVDSLDDGCDCCDEICNKESFTPEELKEIHRLLYLDPDDEESYTSDCEETNTDILEQNGWSMDDTIYGIDSGCELECISGDD</sequence>
<reference evidence="1" key="1">
    <citation type="journal article" date="2020" name="Nature">
        <title>Giant virus diversity and host interactions through global metagenomics.</title>
        <authorList>
            <person name="Schulz F."/>
            <person name="Roux S."/>
            <person name="Paez-Espino D."/>
            <person name="Jungbluth S."/>
            <person name="Walsh D.A."/>
            <person name="Denef V.J."/>
            <person name="McMahon K.D."/>
            <person name="Konstantinidis K.T."/>
            <person name="Eloe-Fadrosh E.A."/>
            <person name="Kyrpides N.C."/>
            <person name="Woyke T."/>
        </authorList>
    </citation>
    <scope>NUCLEOTIDE SEQUENCE</scope>
    <source>
        <strain evidence="1">GVMAG-M-3300021185-45</strain>
    </source>
</reference>
<evidence type="ECO:0000313" key="1">
    <source>
        <dbReference type="EMBL" id="QHT04464.1"/>
    </source>
</evidence>
<organism evidence="1">
    <name type="scientific">viral metagenome</name>
    <dbReference type="NCBI Taxonomy" id="1070528"/>
    <lineage>
        <taxon>unclassified sequences</taxon>
        <taxon>metagenomes</taxon>
        <taxon>organismal metagenomes</taxon>
    </lineage>
</organism>
<name>A0A6C0CLD7_9ZZZZ</name>
<protein>
    <submittedName>
        <fullName evidence="1">Uncharacterized protein</fullName>
    </submittedName>
</protein>
<accession>A0A6C0CLD7</accession>